<name>A0AAV5W8G0_9BILA</name>
<organism evidence="1 2">
    <name type="scientific">Pristionchus fissidentatus</name>
    <dbReference type="NCBI Taxonomy" id="1538716"/>
    <lineage>
        <taxon>Eukaryota</taxon>
        <taxon>Metazoa</taxon>
        <taxon>Ecdysozoa</taxon>
        <taxon>Nematoda</taxon>
        <taxon>Chromadorea</taxon>
        <taxon>Rhabditida</taxon>
        <taxon>Rhabditina</taxon>
        <taxon>Diplogasteromorpha</taxon>
        <taxon>Diplogasteroidea</taxon>
        <taxon>Neodiplogasteridae</taxon>
        <taxon>Pristionchus</taxon>
    </lineage>
</organism>
<reference evidence="1" key="1">
    <citation type="submission" date="2023-10" db="EMBL/GenBank/DDBJ databases">
        <title>Genome assembly of Pristionchus species.</title>
        <authorList>
            <person name="Yoshida K."/>
            <person name="Sommer R.J."/>
        </authorList>
    </citation>
    <scope>NUCLEOTIDE SEQUENCE</scope>
    <source>
        <strain evidence="1">RS5133</strain>
    </source>
</reference>
<dbReference type="Proteomes" id="UP001432322">
    <property type="component" value="Unassembled WGS sequence"/>
</dbReference>
<dbReference type="EMBL" id="BTSY01000005">
    <property type="protein sequence ID" value="GMT27096.1"/>
    <property type="molecule type" value="Genomic_DNA"/>
</dbReference>
<comment type="caution">
    <text evidence="1">The sequence shown here is derived from an EMBL/GenBank/DDBJ whole genome shotgun (WGS) entry which is preliminary data.</text>
</comment>
<evidence type="ECO:0000313" key="1">
    <source>
        <dbReference type="EMBL" id="GMT27096.1"/>
    </source>
</evidence>
<protein>
    <submittedName>
        <fullName evidence="1">Uncharacterized protein</fullName>
    </submittedName>
</protein>
<gene>
    <name evidence="1" type="ORF">PFISCL1PPCAC_18393</name>
</gene>
<feature type="non-terminal residue" evidence="1">
    <location>
        <position position="86"/>
    </location>
</feature>
<proteinExistence type="predicted"/>
<accession>A0AAV5W8G0</accession>
<evidence type="ECO:0000313" key="2">
    <source>
        <dbReference type="Proteomes" id="UP001432322"/>
    </source>
</evidence>
<dbReference type="AlphaFoldDB" id="A0AAV5W8G0"/>
<sequence length="86" mass="9288">LSNSEPVVVAIVGPVVSLVLKVNEIDHNCAREQRAFGAHIEISREIEREIVAIGEHLLHEAGVLARDVADGSRARYHRVGTVTAAV</sequence>
<keyword evidence="2" id="KW-1185">Reference proteome</keyword>
<feature type="non-terminal residue" evidence="1">
    <location>
        <position position="1"/>
    </location>
</feature>